<comment type="caution">
    <text evidence="2">The sequence shown here is derived from an EMBL/GenBank/DDBJ whole genome shotgun (WGS) entry which is preliminary data.</text>
</comment>
<gene>
    <name evidence="2" type="ORF">CYMTET_36051</name>
</gene>
<reference evidence="2 3" key="1">
    <citation type="journal article" date="2015" name="Genome Biol. Evol.">
        <title>Comparative Genomics of a Bacterivorous Green Alga Reveals Evolutionary Causalities and Consequences of Phago-Mixotrophic Mode of Nutrition.</title>
        <authorList>
            <person name="Burns J.A."/>
            <person name="Paasch A."/>
            <person name="Narechania A."/>
            <person name="Kim E."/>
        </authorList>
    </citation>
    <scope>NUCLEOTIDE SEQUENCE [LARGE SCALE GENOMIC DNA]</scope>
    <source>
        <strain evidence="2 3">PLY_AMNH</strain>
    </source>
</reference>
<sequence length="405" mass="44216">MPLTPSEYQILTDAGTLDVGSACKFMTAATRCNKEPQLAGFATAIIVAIKSLDAFRAAELRPEPVEKELVDQWRSVSETVHKPDVTAALDTNMPKVRGLVEQILTAYFADRRGELRGAATRITCPCLEGYDLCGETECTVASLRKPTSTTFGTCGQEHARFKPSTHLARGHVMRGRRNVCGVSQLIEQPAGECDMAQRSYVHCRCCRFVLHRACAARLYVDSYYAFMPGDKAHILCSRCLLLSPQLIPAIVEGMEAARGGSIDHLVILPNHARGAEDAYYGRVLEMPLEGPPLAYPGEYDELVTEDVPLHAAGSGTPCHTLSQLHPVQQQLQTLREGLLNSIQRTKAAGNTTPAISDTDSQLGDVQEASPFRLLPHALDELRLQQAVEPTAPAEEKYVPPGRRAT</sequence>
<evidence type="ECO:0000256" key="1">
    <source>
        <dbReference type="SAM" id="MobiDB-lite"/>
    </source>
</evidence>
<dbReference type="AlphaFoldDB" id="A0AAE0F803"/>
<evidence type="ECO:0000313" key="3">
    <source>
        <dbReference type="Proteomes" id="UP001190700"/>
    </source>
</evidence>
<proteinExistence type="predicted"/>
<feature type="region of interest" description="Disordered" evidence="1">
    <location>
        <begin position="386"/>
        <end position="405"/>
    </location>
</feature>
<evidence type="ECO:0000313" key="2">
    <source>
        <dbReference type="EMBL" id="KAK3254742.1"/>
    </source>
</evidence>
<name>A0AAE0F803_9CHLO</name>
<keyword evidence="3" id="KW-1185">Reference proteome</keyword>
<organism evidence="2 3">
    <name type="scientific">Cymbomonas tetramitiformis</name>
    <dbReference type="NCBI Taxonomy" id="36881"/>
    <lineage>
        <taxon>Eukaryota</taxon>
        <taxon>Viridiplantae</taxon>
        <taxon>Chlorophyta</taxon>
        <taxon>Pyramimonadophyceae</taxon>
        <taxon>Pyramimonadales</taxon>
        <taxon>Pyramimonadaceae</taxon>
        <taxon>Cymbomonas</taxon>
    </lineage>
</organism>
<accession>A0AAE0F803</accession>
<dbReference type="EMBL" id="LGRX02023234">
    <property type="protein sequence ID" value="KAK3254742.1"/>
    <property type="molecule type" value="Genomic_DNA"/>
</dbReference>
<dbReference type="Proteomes" id="UP001190700">
    <property type="component" value="Unassembled WGS sequence"/>
</dbReference>
<protein>
    <submittedName>
        <fullName evidence="2">Uncharacterized protein</fullName>
    </submittedName>
</protein>